<feature type="domain" description="SnoaL-like" evidence="1">
    <location>
        <begin position="25"/>
        <end position="123"/>
    </location>
</feature>
<sequence length="168" mass="19261">MGTFSRAELTDAFTAFLAEVDDLHKAGQWERFADLFTDDVVYIEHAFGRFTTREQVRAWSVKTMTSFPGNHMTAFPPLWYLVDEERGRIVAEVDNPMRDPGDGSVHTATNISIYTYAGDGKWSGEEDVYNPMEFAQMAMGWCERAQELGTLTDEARTWMDKMRKVLPR</sequence>
<protein>
    <submittedName>
        <fullName evidence="2">Nuclear transport factor 2 family protein</fullName>
    </submittedName>
</protein>
<dbReference type="Pfam" id="PF12680">
    <property type="entry name" value="SnoaL_2"/>
    <property type="match status" value="1"/>
</dbReference>
<proteinExistence type="predicted"/>
<evidence type="ECO:0000259" key="1">
    <source>
        <dbReference type="Pfam" id="PF12680"/>
    </source>
</evidence>
<reference evidence="2 3" key="1">
    <citation type="submission" date="2019-07" db="EMBL/GenBank/DDBJ databases">
        <title>Tomitella cavernea sp. nov., an actinomycete isolated from soil.</title>
        <authorList>
            <person name="Cheng J."/>
        </authorList>
    </citation>
    <scope>NUCLEOTIDE SEQUENCE [LARGE SCALE GENOMIC DNA]</scope>
    <source>
        <strain evidence="2 3">HY188</strain>
    </source>
</reference>
<keyword evidence="3" id="KW-1185">Reference proteome</keyword>
<dbReference type="SUPFAM" id="SSF54427">
    <property type="entry name" value="NTF2-like"/>
    <property type="match status" value="1"/>
</dbReference>
<organism evidence="2 3">
    <name type="scientific">Tomitella fengzijianii</name>
    <dbReference type="NCBI Taxonomy" id="2597660"/>
    <lineage>
        <taxon>Bacteria</taxon>
        <taxon>Bacillati</taxon>
        <taxon>Actinomycetota</taxon>
        <taxon>Actinomycetes</taxon>
        <taxon>Mycobacteriales</taxon>
        <taxon>Tomitella</taxon>
    </lineage>
</organism>
<reference evidence="2 3" key="2">
    <citation type="submission" date="2019-07" db="EMBL/GenBank/DDBJ databases">
        <authorList>
            <person name="Huang Y."/>
        </authorList>
    </citation>
    <scope>NUCLEOTIDE SEQUENCE [LARGE SCALE GENOMIC DNA]</scope>
    <source>
        <strain evidence="2 3">HY188</strain>
    </source>
</reference>
<accession>A0A516X3B2</accession>
<dbReference type="Gene3D" id="3.10.450.50">
    <property type="match status" value="1"/>
</dbReference>
<dbReference type="InterPro" id="IPR032710">
    <property type="entry name" value="NTF2-like_dom_sf"/>
</dbReference>
<dbReference type="RefSeq" id="WP_143908357.1">
    <property type="nucleotide sequence ID" value="NZ_CP041765.1"/>
</dbReference>
<evidence type="ECO:0000313" key="2">
    <source>
        <dbReference type="EMBL" id="QDQ97555.1"/>
    </source>
</evidence>
<name>A0A516X3B2_9ACTN</name>
<dbReference type="KEGG" id="toy:FO059_09695"/>
<evidence type="ECO:0000313" key="3">
    <source>
        <dbReference type="Proteomes" id="UP000317344"/>
    </source>
</evidence>
<gene>
    <name evidence="2" type="ORF">FO059_09695</name>
</gene>
<dbReference type="AlphaFoldDB" id="A0A516X3B2"/>
<dbReference type="EMBL" id="CP041765">
    <property type="protein sequence ID" value="QDQ97555.1"/>
    <property type="molecule type" value="Genomic_DNA"/>
</dbReference>
<dbReference type="OrthoDB" id="4713913at2"/>
<dbReference type="InterPro" id="IPR037401">
    <property type="entry name" value="SnoaL-like"/>
</dbReference>
<dbReference type="Proteomes" id="UP000317344">
    <property type="component" value="Chromosome"/>
</dbReference>